<evidence type="ECO:0000256" key="4">
    <source>
        <dbReference type="RuleBase" id="RU367013"/>
    </source>
</evidence>
<dbReference type="Proteomes" id="UP000308724">
    <property type="component" value="Unassembled WGS sequence"/>
</dbReference>
<dbReference type="GO" id="GO:0035494">
    <property type="term" value="P:SNARE complex disassembly"/>
    <property type="evidence" value="ECO:0007669"/>
    <property type="project" value="TreeGrafter"/>
</dbReference>
<dbReference type="GO" id="GO:0019905">
    <property type="term" value="F:syntaxin binding"/>
    <property type="evidence" value="ECO:0007669"/>
    <property type="project" value="TreeGrafter"/>
</dbReference>
<keyword evidence="3 4" id="KW-0653">Protein transport</keyword>
<dbReference type="AlphaFoldDB" id="A0A4T0BH86"/>
<evidence type="ECO:0000256" key="3">
    <source>
        <dbReference type="ARBA" id="ARBA00022927"/>
    </source>
</evidence>
<keyword evidence="4" id="KW-0472">Membrane</keyword>
<name>A0A4T0BH86_AURPU</name>
<dbReference type="GO" id="GO:0031201">
    <property type="term" value="C:SNARE complex"/>
    <property type="evidence" value="ECO:0007669"/>
    <property type="project" value="TreeGrafter"/>
</dbReference>
<dbReference type="InterPro" id="IPR011990">
    <property type="entry name" value="TPR-like_helical_dom_sf"/>
</dbReference>
<comment type="similarity">
    <text evidence="1 4">Belongs to the SNAP family.</text>
</comment>
<dbReference type="EMBL" id="QZBZ01000194">
    <property type="protein sequence ID" value="TIA33443.1"/>
    <property type="molecule type" value="Genomic_DNA"/>
</dbReference>
<gene>
    <name evidence="5" type="ORF">D6C78_07548</name>
</gene>
<dbReference type="PRINTS" id="PR00448">
    <property type="entry name" value="NSFATTACHMNT"/>
</dbReference>
<accession>A0A4T0BH86</accession>
<evidence type="ECO:0000313" key="5">
    <source>
        <dbReference type="EMBL" id="TIA33443.1"/>
    </source>
</evidence>
<comment type="subcellular location">
    <subcellularLocation>
        <location evidence="4">Membrane</location>
        <topology evidence="4">Peripheral membrane protein</topology>
    </subcellularLocation>
</comment>
<dbReference type="PANTHER" id="PTHR13768">
    <property type="entry name" value="SOLUBLE NSF ATTACHMENT PROTEIN SNAP"/>
    <property type="match status" value="1"/>
</dbReference>
<dbReference type="GO" id="GO:0005774">
    <property type="term" value="C:vacuolar membrane"/>
    <property type="evidence" value="ECO:0007669"/>
    <property type="project" value="TreeGrafter"/>
</dbReference>
<evidence type="ECO:0000256" key="2">
    <source>
        <dbReference type="ARBA" id="ARBA00022448"/>
    </source>
</evidence>
<evidence type="ECO:0000313" key="6">
    <source>
        <dbReference type="Proteomes" id="UP000308724"/>
    </source>
</evidence>
<reference evidence="5 6" key="1">
    <citation type="submission" date="2018-10" db="EMBL/GenBank/DDBJ databases">
        <title>Fifty Aureobasidium pullulans genomes reveal a recombining polyextremotolerant generalist.</title>
        <authorList>
            <person name="Gostincar C."/>
            <person name="Turk M."/>
            <person name="Zajc J."/>
            <person name="Gunde-Cimerman N."/>
        </authorList>
    </citation>
    <scope>NUCLEOTIDE SEQUENCE [LARGE SCALE GENOMIC DNA]</scope>
    <source>
        <strain evidence="5 6">EXF-1645</strain>
    </source>
</reference>
<keyword evidence="2 4" id="KW-0813">Transport</keyword>
<dbReference type="PANTHER" id="PTHR13768:SF8">
    <property type="entry name" value="ALPHA-SOLUBLE NSF ATTACHMENT PROTEIN"/>
    <property type="match status" value="1"/>
</dbReference>
<dbReference type="GO" id="GO:0006886">
    <property type="term" value="P:intracellular protein transport"/>
    <property type="evidence" value="ECO:0007669"/>
    <property type="project" value="UniProtKB-UniRule"/>
</dbReference>
<proteinExistence type="inferred from homology"/>
<dbReference type="GO" id="GO:0005483">
    <property type="term" value="F:soluble NSF attachment protein activity"/>
    <property type="evidence" value="ECO:0007669"/>
    <property type="project" value="TreeGrafter"/>
</dbReference>
<dbReference type="CDD" id="cd15832">
    <property type="entry name" value="SNAP"/>
    <property type="match status" value="1"/>
</dbReference>
<dbReference type="InterPro" id="IPR000744">
    <property type="entry name" value="NSF_attach"/>
</dbReference>
<sequence>MFCLGARHFGVSEEVRRKSELPALSLSLSNDTLLRDLVEFPSSIVVCDCGQKLQRWVGKLILSISAANHGLARLRAENDLLQKAIKQEKSASGGFSFFGGRGEKYEKAVEMYRAAANAYRVKLTSIDDPEVTSLAIQQGGSALEAAARICTENLEEPLDAVNIYNEAFKLYHEVQPEKAATMLEMAIGKQKQLGRWRPAATNTETLATHYQQVLGNNAKAIEAYKDTLKCYKQDPAPALENKITLALSDLQALESDYSSAIDGYESAADKAQNNNLLAWNIKNYLFQAGICHLATGDMVATSRAFDEYRSKHAQFTSTREFQLLNDLKEAVESGDQDVFADRLFQFDQMQKLNKWQTTVLLRIKEKIESQDEDFS</sequence>
<comment type="function">
    <text evidence="4">Required for vesicular transport between the endoplasmic reticulum and the Golgi apparatus.</text>
</comment>
<dbReference type="SUPFAM" id="SSF48452">
    <property type="entry name" value="TPR-like"/>
    <property type="match status" value="1"/>
</dbReference>
<evidence type="ECO:0000256" key="1">
    <source>
        <dbReference type="ARBA" id="ARBA00010050"/>
    </source>
</evidence>
<comment type="caution">
    <text evidence="5">The sequence shown here is derived from an EMBL/GenBank/DDBJ whole genome shotgun (WGS) entry which is preliminary data.</text>
</comment>
<protein>
    <submittedName>
        <fullName evidence="5">TPR-like protein</fullName>
    </submittedName>
</protein>
<organism evidence="5 6">
    <name type="scientific">Aureobasidium pullulans</name>
    <name type="common">Black yeast</name>
    <name type="synonym">Pullularia pullulans</name>
    <dbReference type="NCBI Taxonomy" id="5580"/>
    <lineage>
        <taxon>Eukaryota</taxon>
        <taxon>Fungi</taxon>
        <taxon>Dikarya</taxon>
        <taxon>Ascomycota</taxon>
        <taxon>Pezizomycotina</taxon>
        <taxon>Dothideomycetes</taxon>
        <taxon>Dothideomycetidae</taxon>
        <taxon>Dothideales</taxon>
        <taxon>Saccotheciaceae</taxon>
        <taxon>Aureobasidium</taxon>
    </lineage>
</organism>
<dbReference type="Gene3D" id="1.25.40.10">
    <property type="entry name" value="Tetratricopeptide repeat domain"/>
    <property type="match status" value="1"/>
</dbReference>
<dbReference type="Pfam" id="PF14938">
    <property type="entry name" value="SNAP"/>
    <property type="match status" value="1"/>
</dbReference>
<keyword evidence="4" id="KW-0931">ER-Golgi transport</keyword>